<dbReference type="Proteomes" id="UP000285023">
    <property type="component" value="Unassembled WGS sequence"/>
</dbReference>
<proteinExistence type="predicted"/>
<reference evidence="2 3" key="1">
    <citation type="submission" date="2018-09" db="EMBL/GenBank/DDBJ databases">
        <title>Sphingomonas sp. DAC4.</title>
        <authorList>
            <person name="Seo T."/>
        </authorList>
    </citation>
    <scope>NUCLEOTIDE SEQUENCE [LARGE SCALE GENOMIC DNA]</scope>
    <source>
        <strain evidence="2 3">DAC4</strain>
    </source>
</reference>
<dbReference type="EMBL" id="QXTF01000001">
    <property type="protein sequence ID" value="RIX32275.1"/>
    <property type="molecule type" value="Genomic_DNA"/>
</dbReference>
<feature type="signal peptide" evidence="1">
    <location>
        <begin position="1"/>
        <end position="20"/>
    </location>
</feature>
<protein>
    <submittedName>
        <fullName evidence="2">Uncharacterized protein</fullName>
    </submittedName>
</protein>
<comment type="caution">
    <text evidence="2">The sequence shown here is derived from an EMBL/GenBank/DDBJ whole genome shotgun (WGS) entry which is preliminary data.</text>
</comment>
<accession>A0A418Q2U1</accession>
<evidence type="ECO:0000313" key="2">
    <source>
        <dbReference type="EMBL" id="RIX32275.1"/>
    </source>
</evidence>
<name>A0A418Q2U1_9SPHN</name>
<organism evidence="2 3">
    <name type="scientific">Sphingomonas edaphi</name>
    <dbReference type="NCBI Taxonomy" id="2315689"/>
    <lineage>
        <taxon>Bacteria</taxon>
        <taxon>Pseudomonadati</taxon>
        <taxon>Pseudomonadota</taxon>
        <taxon>Alphaproteobacteria</taxon>
        <taxon>Sphingomonadales</taxon>
        <taxon>Sphingomonadaceae</taxon>
        <taxon>Sphingomonas</taxon>
    </lineage>
</organism>
<keyword evidence="1" id="KW-0732">Signal</keyword>
<gene>
    <name evidence="2" type="ORF">D3M59_04755</name>
</gene>
<evidence type="ECO:0000313" key="3">
    <source>
        <dbReference type="Proteomes" id="UP000285023"/>
    </source>
</evidence>
<evidence type="ECO:0000256" key="1">
    <source>
        <dbReference type="SAM" id="SignalP"/>
    </source>
</evidence>
<feature type="chain" id="PRO_5019366567" evidence="1">
    <location>
        <begin position="21"/>
        <end position="121"/>
    </location>
</feature>
<dbReference type="OrthoDB" id="7582966at2"/>
<dbReference type="RefSeq" id="WP_119532059.1">
    <property type="nucleotide sequence ID" value="NZ_QXTF01000001.1"/>
</dbReference>
<keyword evidence="3" id="KW-1185">Reference proteome</keyword>
<dbReference type="AlphaFoldDB" id="A0A418Q2U1"/>
<sequence length="121" mass="13227">MLHFALSIAVTLLAATSASSFNPATDAQGKADPTVCKKVVSAEPGAKPYQMCMTKAEWAAKKKADAKNPNRIVCRYEDSTGNRLKSYKICMTAAEWIDQRQRERDSIEQIQRKVCVAGGGC</sequence>